<name>A0A841BZV8_9ACTN</name>
<dbReference type="EMBL" id="JACHMN010000003">
    <property type="protein sequence ID" value="MBB5872423.1"/>
    <property type="molecule type" value="Genomic_DNA"/>
</dbReference>
<reference evidence="1 2" key="1">
    <citation type="submission" date="2020-08" db="EMBL/GenBank/DDBJ databases">
        <title>Sequencing the genomes of 1000 actinobacteria strains.</title>
        <authorList>
            <person name="Klenk H.-P."/>
        </authorList>
    </citation>
    <scope>NUCLEOTIDE SEQUENCE [LARGE SCALE GENOMIC DNA]</scope>
    <source>
        <strain evidence="1 2">DSM 45362</strain>
    </source>
</reference>
<dbReference type="Proteomes" id="UP000587527">
    <property type="component" value="Unassembled WGS sequence"/>
</dbReference>
<keyword evidence="2" id="KW-1185">Reference proteome</keyword>
<protein>
    <recommendedName>
        <fullName evidence="3">WD40 repeat domain-containing protein</fullName>
    </recommendedName>
</protein>
<dbReference type="AlphaFoldDB" id="A0A841BZV8"/>
<evidence type="ECO:0000313" key="1">
    <source>
        <dbReference type="EMBL" id="MBB5872423.1"/>
    </source>
</evidence>
<comment type="caution">
    <text evidence="1">The sequence shown here is derived from an EMBL/GenBank/DDBJ whole genome shotgun (WGS) entry which is preliminary data.</text>
</comment>
<gene>
    <name evidence="1" type="ORF">F4553_005857</name>
</gene>
<sequence length="313" mass="33009">MNKRHVGIALIVALVLGGAGYVTWRALPSTEAQAAPLDLTRPGTLIAVSTTDQRVRQTAPSGTAGTGPACQRSYAAAGTLICLRSALPMGFQAAIFDREMVLRKTIDLWGTPSRARVSPSGRLVAWTVFHSGDSYLRDGEFSTIAGVYDLSTGEHYGSLEDFSATINGVIVRMDEHVNYWGITFAADDRTFYATMALAGRTWLVRGDLVARTLVAIGTDVECPSLSPDGTRIAYKKRVAGGWRLHVAPLAGFSVTGSAPSVALAEVLSVDDQPAWADETTVAYGVNGAIYAVPADGSGAPTLLRSASSSPSFP</sequence>
<evidence type="ECO:0000313" key="2">
    <source>
        <dbReference type="Proteomes" id="UP000587527"/>
    </source>
</evidence>
<organism evidence="1 2">
    <name type="scientific">Allocatelliglobosispora scoriae</name>
    <dbReference type="NCBI Taxonomy" id="643052"/>
    <lineage>
        <taxon>Bacteria</taxon>
        <taxon>Bacillati</taxon>
        <taxon>Actinomycetota</taxon>
        <taxon>Actinomycetes</taxon>
        <taxon>Micromonosporales</taxon>
        <taxon>Micromonosporaceae</taxon>
        <taxon>Allocatelliglobosispora</taxon>
    </lineage>
</organism>
<accession>A0A841BZV8</accession>
<dbReference type="InterPro" id="IPR011042">
    <property type="entry name" value="6-blade_b-propeller_TolB-like"/>
</dbReference>
<dbReference type="RefSeq" id="WP_184842036.1">
    <property type="nucleotide sequence ID" value="NZ_JACHMN010000003.1"/>
</dbReference>
<evidence type="ECO:0008006" key="3">
    <source>
        <dbReference type="Google" id="ProtNLM"/>
    </source>
</evidence>
<dbReference type="Gene3D" id="2.120.10.30">
    <property type="entry name" value="TolB, C-terminal domain"/>
    <property type="match status" value="1"/>
</dbReference>
<dbReference type="SUPFAM" id="SSF69304">
    <property type="entry name" value="Tricorn protease N-terminal domain"/>
    <property type="match status" value="1"/>
</dbReference>
<proteinExistence type="predicted"/>
<dbReference type="InterPro" id="IPR011659">
    <property type="entry name" value="WD40"/>
</dbReference>
<dbReference type="Pfam" id="PF07676">
    <property type="entry name" value="PD40"/>
    <property type="match status" value="1"/>
</dbReference>